<organism evidence="2 3">
    <name type="scientific">Oleidesulfovibrio alaskensis (strain ATCC BAA-1058 / DSM 17464 / G20)</name>
    <name type="common">Desulfovibrio alaskensis</name>
    <dbReference type="NCBI Taxonomy" id="207559"/>
    <lineage>
        <taxon>Bacteria</taxon>
        <taxon>Pseudomonadati</taxon>
        <taxon>Thermodesulfobacteriota</taxon>
        <taxon>Desulfovibrionia</taxon>
        <taxon>Desulfovibrionales</taxon>
        <taxon>Desulfovibrionaceae</taxon>
        <taxon>Oleidesulfovibrio</taxon>
    </lineage>
</organism>
<sequence>MTDGQKHIPIRTCVICRRRFAKSDLLRYVCPPGEPCGDPVADEAQTQPGRGYYVCSSEQCRQRFPKFRGWRRKCKGVHA</sequence>
<dbReference type="PANTHER" id="PTHR34215">
    <property type="entry name" value="BLL0784 PROTEIN"/>
    <property type="match status" value="1"/>
</dbReference>
<dbReference type="eggNOG" id="COG2740">
    <property type="taxonomic scope" value="Bacteria"/>
</dbReference>
<dbReference type="Gene3D" id="3.30.1230.10">
    <property type="entry name" value="YlxR-like"/>
    <property type="match status" value="1"/>
</dbReference>
<reference evidence="2 3" key="1">
    <citation type="journal article" date="2011" name="J. Bacteriol.">
        <title>Complete genome sequence and updated annotation of Desulfovibrio alaskensis G20.</title>
        <authorList>
            <person name="Hauser L.J."/>
            <person name="Land M.L."/>
            <person name="Brown S.D."/>
            <person name="Larimer F."/>
            <person name="Keller K.L."/>
            <person name="Rapp-Giles B.J."/>
            <person name="Price M.N."/>
            <person name="Lin M."/>
            <person name="Bruce D.C."/>
            <person name="Detter J.C."/>
            <person name="Tapia R."/>
            <person name="Han C.S."/>
            <person name="Goodwin L.A."/>
            <person name="Cheng J.F."/>
            <person name="Pitluck S."/>
            <person name="Copeland A."/>
            <person name="Lucas S."/>
            <person name="Nolan M."/>
            <person name="Lapidus A.L."/>
            <person name="Palumbo A.V."/>
            <person name="Wall J.D."/>
        </authorList>
    </citation>
    <scope>NUCLEOTIDE SEQUENCE [LARGE SCALE GENOMIC DNA]</scope>
    <source>
        <strain evidence="3">ATCC BAA 1058 / DSM 17464 / G20</strain>
    </source>
</reference>
<gene>
    <name evidence="2" type="ordered locus">Dde_4056</name>
</gene>
<dbReference type="InterPro" id="IPR007393">
    <property type="entry name" value="YlxR_dom"/>
</dbReference>
<dbReference type="AlphaFoldDB" id="F9XXK2"/>
<evidence type="ECO:0000313" key="2">
    <source>
        <dbReference type="EMBL" id="AEL79455.1"/>
    </source>
</evidence>
<dbReference type="InterPro" id="IPR035931">
    <property type="entry name" value="YlxR-like_sf"/>
</dbReference>
<feature type="domain" description="YlxR" evidence="1">
    <location>
        <begin position="11"/>
        <end position="70"/>
    </location>
</feature>
<evidence type="ECO:0000259" key="1">
    <source>
        <dbReference type="Pfam" id="PF04296"/>
    </source>
</evidence>
<dbReference type="Pfam" id="PF04296">
    <property type="entry name" value="YlxR"/>
    <property type="match status" value="1"/>
</dbReference>
<dbReference type="STRING" id="207559.Dde_4056"/>
<dbReference type="HOGENOM" id="CLU_147970_3_2_7"/>
<accession>F9XXK2</accession>
<evidence type="ECO:0000313" key="3">
    <source>
        <dbReference type="Proteomes" id="UP000002710"/>
    </source>
</evidence>
<dbReference type="Proteomes" id="UP000002710">
    <property type="component" value="Chromosome"/>
</dbReference>
<dbReference type="PANTHER" id="PTHR34215:SF1">
    <property type="entry name" value="YLXR DOMAIN-CONTAINING PROTEIN"/>
    <property type="match status" value="1"/>
</dbReference>
<dbReference type="EMBL" id="CP000112">
    <property type="protein sequence ID" value="AEL79455.1"/>
    <property type="molecule type" value="Genomic_DNA"/>
</dbReference>
<dbReference type="InterPro" id="IPR037465">
    <property type="entry name" value="YlxR"/>
</dbReference>
<keyword evidence="3" id="KW-1185">Reference proteome</keyword>
<proteinExistence type="predicted"/>
<name>F9XXK2_OLEA2</name>
<dbReference type="RefSeq" id="WP_011368910.1">
    <property type="nucleotide sequence ID" value="NC_007519.1"/>
</dbReference>
<dbReference type="KEGG" id="dde:Dde_4056"/>
<protein>
    <recommendedName>
        <fullName evidence="1">YlxR domain-containing protein</fullName>
    </recommendedName>
</protein>
<dbReference type="SUPFAM" id="SSF64376">
    <property type="entry name" value="YlxR-like"/>
    <property type="match status" value="1"/>
</dbReference>